<dbReference type="EMBL" id="CM003378">
    <property type="protein sequence ID" value="KOM49366.1"/>
    <property type="molecule type" value="Genomic_DNA"/>
</dbReference>
<proteinExistence type="predicted"/>
<sequence length="78" mass="8871">MLRKFKNHERGSKGSENFVNGGRKGRTKELLQDIMTGKKKVNRGIDAEKDSMQDIKKGKKPSNGGENSINWEKRRGCH</sequence>
<accession>A0A0L9V328</accession>
<evidence type="ECO:0000313" key="3">
    <source>
        <dbReference type="Proteomes" id="UP000053144"/>
    </source>
</evidence>
<dbReference type="AlphaFoldDB" id="A0A0L9V328"/>
<evidence type="ECO:0000313" key="2">
    <source>
        <dbReference type="EMBL" id="KOM49366.1"/>
    </source>
</evidence>
<dbReference type="Gramene" id="KOM49366">
    <property type="protein sequence ID" value="KOM49366"/>
    <property type="gene ID" value="LR48_Vigan08g019300"/>
</dbReference>
<gene>
    <name evidence="2" type="ORF">LR48_Vigan08g019300</name>
</gene>
<evidence type="ECO:0000256" key="1">
    <source>
        <dbReference type="SAM" id="MobiDB-lite"/>
    </source>
</evidence>
<feature type="compositionally biased region" description="Basic and acidic residues" evidence="1">
    <location>
        <begin position="43"/>
        <end position="56"/>
    </location>
</feature>
<dbReference type="Proteomes" id="UP000053144">
    <property type="component" value="Chromosome 8"/>
</dbReference>
<protein>
    <submittedName>
        <fullName evidence="2">Uncharacterized protein</fullName>
    </submittedName>
</protein>
<name>A0A0L9V328_PHAAN</name>
<organism evidence="2 3">
    <name type="scientific">Phaseolus angularis</name>
    <name type="common">Azuki bean</name>
    <name type="synonym">Vigna angularis</name>
    <dbReference type="NCBI Taxonomy" id="3914"/>
    <lineage>
        <taxon>Eukaryota</taxon>
        <taxon>Viridiplantae</taxon>
        <taxon>Streptophyta</taxon>
        <taxon>Embryophyta</taxon>
        <taxon>Tracheophyta</taxon>
        <taxon>Spermatophyta</taxon>
        <taxon>Magnoliopsida</taxon>
        <taxon>eudicotyledons</taxon>
        <taxon>Gunneridae</taxon>
        <taxon>Pentapetalae</taxon>
        <taxon>rosids</taxon>
        <taxon>fabids</taxon>
        <taxon>Fabales</taxon>
        <taxon>Fabaceae</taxon>
        <taxon>Papilionoideae</taxon>
        <taxon>50 kb inversion clade</taxon>
        <taxon>NPAAA clade</taxon>
        <taxon>indigoferoid/millettioid clade</taxon>
        <taxon>Phaseoleae</taxon>
        <taxon>Vigna</taxon>
    </lineage>
</organism>
<feature type="region of interest" description="Disordered" evidence="1">
    <location>
        <begin position="1"/>
        <end position="78"/>
    </location>
</feature>
<reference evidence="3" key="1">
    <citation type="journal article" date="2015" name="Proc. Natl. Acad. Sci. U.S.A.">
        <title>Genome sequencing of adzuki bean (Vigna angularis) provides insight into high starch and low fat accumulation and domestication.</title>
        <authorList>
            <person name="Yang K."/>
            <person name="Tian Z."/>
            <person name="Chen C."/>
            <person name="Luo L."/>
            <person name="Zhao B."/>
            <person name="Wang Z."/>
            <person name="Yu L."/>
            <person name="Li Y."/>
            <person name="Sun Y."/>
            <person name="Li W."/>
            <person name="Chen Y."/>
            <person name="Li Y."/>
            <person name="Zhang Y."/>
            <person name="Ai D."/>
            <person name="Zhao J."/>
            <person name="Shang C."/>
            <person name="Ma Y."/>
            <person name="Wu B."/>
            <person name="Wang M."/>
            <person name="Gao L."/>
            <person name="Sun D."/>
            <person name="Zhang P."/>
            <person name="Guo F."/>
            <person name="Wang W."/>
            <person name="Li Y."/>
            <person name="Wang J."/>
            <person name="Varshney R.K."/>
            <person name="Wang J."/>
            <person name="Ling H.Q."/>
            <person name="Wan P."/>
        </authorList>
    </citation>
    <scope>NUCLEOTIDE SEQUENCE</scope>
    <source>
        <strain evidence="3">cv. Jingnong 6</strain>
    </source>
</reference>